<evidence type="ECO:0000259" key="5">
    <source>
        <dbReference type="Pfam" id="PF07064"/>
    </source>
</evidence>
<dbReference type="Gene3D" id="2.130.10.10">
    <property type="entry name" value="YVTN repeat-like/Quinoprotein amine dehydrogenase"/>
    <property type="match status" value="1"/>
</dbReference>
<feature type="compositionally biased region" description="Basic and acidic residues" evidence="4">
    <location>
        <begin position="1340"/>
        <end position="1356"/>
    </location>
</feature>
<evidence type="ECO:0000256" key="4">
    <source>
        <dbReference type="SAM" id="MobiDB-lite"/>
    </source>
</evidence>
<reference evidence="6" key="1">
    <citation type="submission" date="2025-08" db="UniProtKB">
        <authorList>
            <consortium name="Ensembl"/>
        </authorList>
    </citation>
    <scope>IDENTIFICATION</scope>
</reference>
<comment type="subcellular location">
    <subcellularLocation>
        <location evidence="1">Membrane</location>
    </subcellularLocation>
</comment>
<proteinExistence type="predicted"/>
<dbReference type="Pfam" id="PF25440">
    <property type="entry name" value="Beta-prop_RIC1_2nd"/>
    <property type="match status" value="1"/>
</dbReference>
<feature type="region of interest" description="Disordered" evidence="4">
    <location>
        <begin position="1340"/>
        <end position="1371"/>
    </location>
</feature>
<dbReference type="InterPro" id="IPR009771">
    <property type="entry name" value="RIC1_C"/>
</dbReference>
<dbReference type="SUPFAM" id="SSF50978">
    <property type="entry name" value="WD40 repeat-like"/>
    <property type="match status" value="1"/>
</dbReference>
<dbReference type="OMA" id="MVYDRAM"/>
<name>A0A8C4R7S6_EPTBU</name>
<evidence type="ECO:0000256" key="2">
    <source>
        <dbReference type="ARBA" id="ARBA00023136"/>
    </source>
</evidence>
<dbReference type="Pfam" id="PF07064">
    <property type="entry name" value="RIC1"/>
    <property type="match status" value="1"/>
</dbReference>
<evidence type="ECO:0000256" key="3">
    <source>
        <dbReference type="ARBA" id="ARBA00029879"/>
    </source>
</evidence>
<dbReference type="InterPro" id="IPR015943">
    <property type="entry name" value="WD40/YVTN_repeat-like_dom_sf"/>
</dbReference>
<organism evidence="6 7">
    <name type="scientific">Eptatretus burgeri</name>
    <name type="common">Inshore hagfish</name>
    <dbReference type="NCBI Taxonomy" id="7764"/>
    <lineage>
        <taxon>Eukaryota</taxon>
        <taxon>Metazoa</taxon>
        <taxon>Chordata</taxon>
        <taxon>Craniata</taxon>
        <taxon>Vertebrata</taxon>
        <taxon>Cyclostomata</taxon>
        <taxon>Myxini</taxon>
        <taxon>Myxiniformes</taxon>
        <taxon>Myxinidae</taxon>
        <taxon>Eptatretinae</taxon>
        <taxon>Eptatretus</taxon>
    </lineage>
</organism>
<dbReference type="GO" id="GO:0005829">
    <property type="term" value="C:cytosol"/>
    <property type="evidence" value="ECO:0007669"/>
    <property type="project" value="TreeGrafter"/>
</dbReference>
<keyword evidence="7" id="KW-1185">Reference proteome</keyword>
<dbReference type="Proteomes" id="UP000694388">
    <property type="component" value="Unplaced"/>
</dbReference>
<dbReference type="GO" id="GO:0006886">
    <property type="term" value="P:intracellular protein transport"/>
    <property type="evidence" value="ECO:0007669"/>
    <property type="project" value="InterPro"/>
</dbReference>
<dbReference type="Ensembl" id="ENSEBUT00000026184.1">
    <property type="protein sequence ID" value="ENSEBUP00000025608.1"/>
    <property type="gene ID" value="ENSEBUG00000015767.1"/>
</dbReference>
<feature type="domain" description="RIC1 C-terminal alpha solenoid region" evidence="5">
    <location>
        <begin position="788"/>
        <end position="952"/>
    </location>
</feature>
<dbReference type="PANTHER" id="PTHR22746">
    <property type="entry name" value="RAB6A-GEF COMPLEX PARTNER PROTEIN 1"/>
    <property type="match status" value="1"/>
</dbReference>
<sequence length="1371" mass="149369">MYFMVGWPKRLSFPYKTNESPHLVAADPARNLFVLLSRSQLSVWAARPSILISSYRASGKAVEQFGGYSFAAWRGDSGAVAVSTRHGYVLLFEVQVVGNKDRRVYEAVNHRGSPIRHGSPGMKDNARLSALSLCLAKVLDLQAAITSMVALPTMLVVATVDGVLHHVRWDGLTNGTKSLHLCTIPFATDLQSSRGPVLTGEGAHVRCLEFAPTLTGFAAVLADGRAGFLTAGSVHNTEQVYGVLAQEVSDGTCVAINSKYRLLAFGCASGAVLVYTMDIITGALQLSHTLELTAKDFPDICRRTGGVVFLCWSPDWSVLVVSWERGGLSLWSVFGALLLCTLTGDFGFSADGGRKEPMKFNSMSWGPEGYHLWVLSSLHDGAPCPEKPCGGVIEANDQEETFPTELVLLQFVKSSIAVNPCMIHSVYLDANWPIRFSVVDGCGQHMAVAGKFGLAHYTLVTRKWKLFGNINQEQTMVVTGGLVWWKDFIVATCHNLLENQEELRIYPRSSNLDNAHAHICKLPASALLLNVFQDQLLVFLSDRYVELYAVEQKEEGLGPQACVRPLQRVSLVGCVAHSSLVVSVMLGNMRAEPGLGSRPAMQASVGESLLLNLAGQLVMLQRDRSGPQPLDSENGSRCRKQHAFCSPVVLADCVEALWTTGRPGQVLWDTGGHRELAQSAGPQVLWLGCGQGGMKVWLPLTPGGDIQRLKPCQLEAGKLFHHALMCRRIMLPFPVAVYPLAVLAGQGLVLGATSETFHSVLPSVLKTGLAVQLPFCLPQRSFQLFLPAVLGELLARNLGEAALGLARGCSTLPYFRHALEMALHAVLEAEAAARTPVPDPLLPALAKLAAEFPGFLRTVAHCARKSEVALWDYLFAAVGSPKELFEESLLARDLETAASYLIILQNMEAPAASRQHATLLFNSALEDGCWELCQHMIRFLRAIGSGEEDTASAVVPSSSEVTVTSGLEFFRNRSISLSQASELPTPVPVRDGAQGKVILHKALSVPVAPGTKRTRDCGECVERLFIESMLSRHARRLLEAARIRDLARFSAHLGFELIGWLHSEHERSAQPQDYVCALHQLHHDFCWPLPSAPGLDVNKGAQATHSVPVPWQGESTVTPWWNREPVSDRTDGFLPVCASSLSENPEAPIMQEAFLTPICKKVDEVSVGSATDLTESSSILEADWALLDEVLPGPSLSISLQLACRGPAKANVQLRYLHHIFSEAGCIGWCLIIALVLQDLALLRLDITLASHSPVNMLSEQAKGLTAIEKWATQHCPGYKAFFMLIRSDLHFLYSAANALVPHTSPMSVAGPAVCVDPQPTVEWDTNPVAYRSRNPEMEHLEKLSEEPKKEAKTTDDNYGWEPDTHGCHIS</sequence>
<evidence type="ECO:0000313" key="7">
    <source>
        <dbReference type="Proteomes" id="UP000694388"/>
    </source>
</evidence>
<keyword evidence="2" id="KW-0472">Membrane</keyword>
<dbReference type="GeneTree" id="ENSGT00390000002955"/>
<dbReference type="PANTHER" id="PTHR22746:SF10">
    <property type="entry name" value="GUANINE NUCLEOTIDE EXCHANGE FACTOR SUBUNIT RIC1"/>
    <property type="match status" value="1"/>
</dbReference>
<dbReference type="InterPro" id="IPR040096">
    <property type="entry name" value="Ric1"/>
</dbReference>
<evidence type="ECO:0000313" key="6">
    <source>
        <dbReference type="Ensembl" id="ENSEBUP00000025608.1"/>
    </source>
</evidence>
<protein>
    <recommendedName>
        <fullName evidence="3">Protein RIC1 homolog</fullName>
    </recommendedName>
</protein>
<evidence type="ECO:0000256" key="1">
    <source>
        <dbReference type="ARBA" id="ARBA00004370"/>
    </source>
</evidence>
<accession>A0A8C4R7S6</accession>
<dbReference type="GO" id="GO:0042147">
    <property type="term" value="P:retrograde transport, endosome to Golgi"/>
    <property type="evidence" value="ECO:0007669"/>
    <property type="project" value="TreeGrafter"/>
</dbReference>
<dbReference type="GO" id="GO:0034066">
    <property type="term" value="C:Ric1-Rgp1 guanyl-nucleotide exchange factor complex"/>
    <property type="evidence" value="ECO:0007669"/>
    <property type="project" value="InterPro"/>
</dbReference>
<dbReference type="InterPro" id="IPR036322">
    <property type="entry name" value="WD40_repeat_dom_sf"/>
</dbReference>
<reference evidence="6" key="2">
    <citation type="submission" date="2025-09" db="UniProtKB">
        <authorList>
            <consortium name="Ensembl"/>
        </authorList>
    </citation>
    <scope>IDENTIFICATION</scope>
</reference>
<dbReference type="GO" id="GO:0000139">
    <property type="term" value="C:Golgi membrane"/>
    <property type="evidence" value="ECO:0007669"/>
    <property type="project" value="TreeGrafter"/>
</dbReference>